<dbReference type="InterPro" id="IPR009008">
    <property type="entry name" value="Val/Leu/Ile-tRNA-synth_edit"/>
</dbReference>
<dbReference type="Gene3D" id="3.90.740.10">
    <property type="entry name" value="Valyl/Leucyl/Isoleucyl-tRNA synthetase, editing domain"/>
    <property type="match status" value="1"/>
</dbReference>
<dbReference type="SUPFAM" id="SSF50677">
    <property type="entry name" value="ValRS/IleRS/LeuRS editing domain"/>
    <property type="match status" value="1"/>
</dbReference>
<reference evidence="10" key="1">
    <citation type="journal article" date="2019" name="Int. J. Syst. Evol. Microbiol.">
        <title>The Global Catalogue of Microorganisms (GCM) 10K type strain sequencing project: providing services to taxonomists for standard genome sequencing and annotation.</title>
        <authorList>
            <consortium name="The Broad Institute Genomics Platform"/>
            <consortium name="The Broad Institute Genome Sequencing Center for Infectious Disease"/>
            <person name="Wu L."/>
            <person name="Ma J."/>
        </authorList>
    </citation>
    <scope>NUCLEOTIDE SEQUENCE [LARGE SCALE GENOMIC DNA]</scope>
    <source>
        <strain evidence="10">CGMCC 1.16326</strain>
    </source>
</reference>
<evidence type="ECO:0000256" key="5">
    <source>
        <dbReference type="ARBA" id="ARBA00022840"/>
    </source>
</evidence>
<name>A0ABW0HHP2_9HYPH</name>
<dbReference type="EMBL" id="JBHSLV010000078">
    <property type="protein sequence ID" value="MFC5396802.1"/>
    <property type="molecule type" value="Genomic_DNA"/>
</dbReference>
<keyword evidence="7" id="KW-0030">Aminoacyl-tRNA synthetase</keyword>
<dbReference type="PANTHER" id="PTHR43740:SF2">
    <property type="entry name" value="LEUCINE--TRNA LIGASE, MITOCHONDRIAL"/>
    <property type="match status" value="1"/>
</dbReference>
<sequence length="608" mass="65134">MSEIVISSVGAQGEGILRQLRRAFVAEVFARYASQISLKRPRLFDIPAIDGATRRQFIPGAISTLNELLDSRLIVRDDQLVLRTDDLLGPLLDARGEVRWPDAILAAHRDVIGGSRGARVRFARTDGRGDIEVFTTRPDTLFGATFICLSPSHPAALTYPAKIDAFQAECNQIGDDPNAKVGVPLGISVRHPFLPARTIPIWLANFVIEGYGTGAAGGCPACDQRDLDFARRYNLPVRSIVCPPGADPATFEVGDSAYSGDGTIINSGFLSGLPVSRAIGAASARLVELGCGEPTVQYRGREVVVANSSSPNESDARHFDRPWRFSGAFLTATAAISTTTFRPHVLHVTVPEAKTRHLLDARILLSAVLKGRETAYREPWEEIIFVGDVVGAGAANASDVLPSSNDAFRLALLADTPSDRDLEWSDKRYFTALKFLTGVTQALESSGGPRSADRTSLAMKISAASATLEQALGRYRTNTAIAAARDIIDKATEVAGAHGLDGADRQLIGSLLYPFLPDLARQLDGAGQIGDGAPAWPRTIVGTNDGGLIEVIVQINGKKRGSIHVARDADEETLIAAVRAHSALKDYLGGKPVRKTVVVLNRLINLVV</sequence>
<evidence type="ECO:0000256" key="6">
    <source>
        <dbReference type="ARBA" id="ARBA00022917"/>
    </source>
</evidence>
<dbReference type="EC" id="6.1.1.4" evidence="2"/>
<keyword evidence="5" id="KW-0067">ATP-binding</keyword>
<evidence type="ECO:0000256" key="7">
    <source>
        <dbReference type="ARBA" id="ARBA00023146"/>
    </source>
</evidence>
<evidence type="ECO:0000256" key="2">
    <source>
        <dbReference type="ARBA" id="ARBA00013164"/>
    </source>
</evidence>
<dbReference type="Proteomes" id="UP001596104">
    <property type="component" value="Unassembled WGS sequence"/>
</dbReference>
<comment type="similarity">
    <text evidence="1">Belongs to the class-I aminoacyl-tRNA synthetase family.</text>
</comment>
<evidence type="ECO:0000256" key="1">
    <source>
        <dbReference type="ARBA" id="ARBA00005594"/>
    </source>
</evidence>
<evidence type="ECO:0000313" key="10">
    <source>
        <dbReference type="Proteomes" id="UP001596104"/>
    </source>
</evidence>
<keyword evidence="3" id="KW-0436">Ligase</keyword>
<dbReference type="Pfam" id="PF13603">
    <property type="entry name" value="tRNA-synt_1_2"/>
    <property type="match status" value="1"/>
</dbReference>
<dbReference type="RefSeq" id="WP_377013522.1">
    <property type="nucleotide sequence ID" value="NZ_JBHSLV010000078.1"/>
</dbReference>
<evidence type="ECO:0000256" key="3">
    <source>
        <dbReference type="ARBA" id="ARBA00022598"/>
    </source>
</evidence>
<dbReference type="InterPro" id="IPR025709">
    <property type="entry name" value="Leu_tRNA-synth_edit"/>
</dbReference>
<keyword evidence="6" id="KW-0648">Protein biosynthesis</keyword>
<dbReference type="PANTHER" id="PTHR43740">
    <property type="entry name" value="LEUCYL-TRNA SYNTHETASE"/>
    <property type="match status" value="1"/>
</dbReference>
<dbReference type="InterPro" id="IPR002302">
    <property type="entry name" value="Leu-tRNA-ligase"/>
</dbReference>
<gene>
    <name evidence="9" type="ORF">ACFPPC_29560</name>
</gene>
<feature type="domain" description="Leucyl-tRNA synthetase editing" evidence="8">
    <location>
        <begin position="110"/>
        <end position="282"/>
    </location>
</feature>
<comment type="caution">
    <text evidence="9">The sequence shown here is derived from an EMBL/GenBank/DDBJ whole genome shotgun (WGS) entry which is preliminary data.</text>
</comment>
<accession>A0ABW0HHP2</accession>
<protein>
    <recommendedName>
        <fullName evidence="2">leucine--tRNA ligase</fullName>
        <ecNumber evidence="2">6.1.1.4</ecNumber>
    </recommendedName>
</protein>
<proteinExistence type="inferred from homology"/>
<organism evidence="9 10">
    <name type="scientific">Bosea vestrisii</name>
    <dbReference type="NCBI Taxonomy" id="151416"/>
    <lineage>
        <taxon>Bacteria</taxon>
        <taxon>Pseudomonadati</taxon>
        <taxon>Pseudomonadota</taxon>
        <taxon>Alphaproteobacteria</taxon>
        <taxon>Hyphomicrobiales</taxon>
        <taxon>Boseaceae</taxon>
        <taxon>Bosea</taxon>
    </lineage>
</organism>
<keyword evidence="4" id="KW-0547">Nucleotide-binding</keyword>
<keyword evidence="10" id="KW-1185">Reference proteome</keyword>
<evidence type="ECO:0000259" key="8">
    <source>
        <dbReference type="Pfam" id="PF13603"/>
    </source>
</evidence>
<evidence type="ECO:0000256" key="4">
    <source>
        <dbReference type="ARBA" id="ARBA00022741"/>
    </source>
</evidence>
<dbReference type="Gene3D" id="1.10.730.10">
    <property type="entry name" value="Isoleucyl-tRNA Synthetase, Domain 1"/>
    <property type="match status" value="1"/>
</dbReference>
<evidence type="ECO:0000313" key="9">
    <source>
        <dbReference type="EMBL" id="MFC5396802.1"/>
    </source>
</evidence>